<name>A0ABX8V1A6_9BACT</name>
<proteinExistence type="predicted"/>
<evidence type="ECO:0000313" key="5">
    <source>
        <dbReference type="EMBL" id="QYF48277.1"/>
    </source>
</evidence>
<keyword evidence="5" id="KW-0378">Hydrolase</keyword>
<evidence type="ECO:0000256" key="2">
    <source>
        <dbReference type="SAM" id="SignalP"/>
    </source>
</evidence>
<keyword evidence="1" id="KW-0472">Membrane</keyword>
<dbReference type="SUPFAM" id="SSF56601">
    <property type="entry name" value="beta-lactamase/transpeptidase-like"/>
    <property type="match status" value="1"/>
</dbReference>
<keyword evidence="2" id="KW-0732">Signal</keyword>
<reference evidence="5 6" key="1">
    <citation type="journal article" date="2022" name="bioRxiv">
        <title>Ecology and evolution of chlamydial symbionts of arthropods.</title>
        <authorList>
            <person name="Halter T."/>
            <person name="Koestlbacher S."/>
            <person name="Collingro A."/>
            <person name="Sixt B.S."/>
            <person name="Toenshoff E.R."/>
            <person name="Hendrickx F."/>
            <person name="Kostanjsek R."/>
            <person name="Horn M."/>
        </authorList>
    </citation>
    <scope>NUCLEOTIDE SEQUENCE [LARGE SCALE GENOMIC DNA]</scope>
    <source>
        <strain evidence="5">W744xW776</strain>
    </source>
</reference>
<dbReference type="InterPro" id="IPR012907">
    <property type="entry name" value="Peptidase_S11_C"/>
</dbReference>
<protein>
    <submittedName>
        <fullName evidence="5">D-alanyl-D-alanine carboxypeptidase DacF</fullName>
        <ecNumber evidence="5">3.4.16.4</ecNumber>
    </submittedName>
</protein>
<dbReference type="PANTHER" id="PTHR21581:SF26">
    <property type="entry name" value="D-ALANYL-D-ALANINE ENDOPEPTIDASE"/>
    <property type="match status" value="1"/>
</dbReference>
<dbReference type="Proteomes" id="UP000826014">
    <property type="component" value="Chromosome"/>
</dbReference>
<feature type="domain" description="Peptidase S11 D-Ala-D-Ala carboxypeptidase A C-terminal" evidence="4">
    <location>
        <begin position="294"/>
        <end position="379"/>
    </location>
</feature>
<evidence type="ECO:0000259" key="4">
    <source>
        <dbReference type="Pfam" id="PF07943"/>
    </source>
</evidence>
<dbReference type="Pfam" id="PF00768">
    <property type="entry name" value="Peptidase_S11"/>
    <property type="match status" value="1"/>
</dbReference>
<accession>A0ABX8V1A6</accession>
<dbReference type="InterPro" id="IPR001967">
    <property type="entry name" value="Peptidase_S11_N"/>
</dbReference>
<evidence type="ECO:0000313" key="6">
    <source>
        <dbReference type="Proteomes" id="UP000826014"/>
    </source>
</evidence>
<feature type="transmembrane region" description="Helical" evidence="1">
    <location>
        <begin position="401"/>
        <end position="420"/>
    </location>
</feature>
<feature type="signal peptide" evidence="2">
    <location>
        <begin position="1"/>
        <end position="17"/>
    </location>
</feature>
<feature type="chain" id="PRO_5046209261" evidence="2">
    <location>
        <begin position="18"/>
        <end position="424"/>
    </location>
</feature>
<organism evidence="5 6">
    <name type="scientific">Candidatus Rhabdochlamydia oedothoracis</name>
    <dbReference type="NCBI Taxonomy" id="2720720"/>
    <lineage>
        <taxon>Bacteria</taxon>
        <taxon>Pseudomonadati</taxon>
        <taxon>Chlamydiota</taxon>
        <taxon>Chlamydiia</taxon>
        <taxon>Parachlamydiales</taxon>
        <taxon>Candidatus Rhabdochlamydiaceae</taxon>
        <taxon>Candidatus Rhabdochlamydia</taxon>
    </lineage>
</organism>
<keyword evidence="1" id="KW-1133">Transmembrane helix</keyword>
<keyword evidence="5" id="KW-0645">Protease</keyword>
<evidence type="ECO:0000259" key="3">
    <source>
        <dbReference type="Pfam" id="PF00768"/>
    </source>
</evidence>
<keyword evidence="1" id="KW-0812">Transmembrane</keyword>
<dbReference type="InterPro" id="IPR012338">
    <property type="entry name" value="Beta-lactam/transpept-like"/>
</dbReference>
<evidence type="ECO:0000256" key="1">
    <source>
        <dbReference type="SAM" id="Phobius"/>
    </source>
</evidence>
<dbReference type="RefSeq" id="WP_215217471.1">
    <property type="nucleotide sequence ID" value="NZ_CP075587.1"/>
</dbReference>
<dbReference type="EMBL" id="CP075587">
    <property type="protein sequence ID" value="QYF48277.1"/>
    <property type="molecule type" value="Genomic_DNA"/>
</dbReference>
<dbReference type="GO" id="GO:0009002">
    <property type="term" value="F:serine-type D-Ala-D-Ala carboxypeptidase activity"/>
    <property type="evidence" value="ECO:0007669"/>
    <property type="project" value="UniProtKB-EC"/>
</dbReference>
<keyword evidence="6" id="KW-1185">Reference proteome</keyword>
<dbReference type="Gene3D" id="3.40.710.10">
    <property type="entry name" value="DD-peptidase/beta-lactamase superfamily"/>
    <property type="match status" value="1"/>
</dbReference>
<keyword evidence="5" id="KW-0121">Carboxypeptidase</keyword>
<sequence>MMRFIFLFILISRLANTALQVDISAKAAVLMNAETGAILYEKNADLPLYPASITKVITALYALEKRGDRLDQMVEISKEAVSSVSPQARRDKLGAHPPYRLEFGGSLMGLKAAELVSAKDLFYGLMLSSGNDAANALAEWVSGNIPQFMEELNEYVKSLGCKQTTLTTPHGLTHTHHKTTAYDMCLLTKKALEQLFFCEVVKTINYLKPASNKQPQAELLQHNSLLKPGKFYYPKAIGVKTGYTASSGYTIVAAAADQNRKMIVVLMGCDKLEQRYRDTIALFEAGFNEPKIKRTLFSKNFDVFSTIQKKSKSPIKAILHEDVVIHYYASEEPLIKPELEWKPIAFPIQPGQRLATLSLYDQNSQVLDVYPLYAMEKVNSTFYYQILDKCLSWSTNLKRSMSLLMLGLGIAVLFFSFVWVNRRA</sequence>
<gene>
    <name evidence="5" type="ORF">RHABOEDO_000404</name>
</gene>
<dbReference type="EC" id="3.4.16.4" evidence="5"/>
<dbReference type="Pfam" id="PF07943">
    <property type="entry name" value="PBP5_C"/>
    <property type="match status" value="1"/>
</dbReference>
<feature type="domain" description="Peptidase S11 D-alanyl-D-alanine carboxypeptidase A N-terminal" evidence="3">
    <location>
        <begin position="17"/>
        <end position="269"/>
    </location>
</feature>
<dbReference type="PANTHER" id="PTHR21581">
    <property type="entry name" value="D-ALANYL-D-ALANINE CARBOXYPEPTIDASE"/>
    <property type="match status" value="1"/>
</dbReference>